<dbReference type="PROSITE" id="PS00703">
    <property type="entry name" value="OKR_DC_1"/>
    <property type="match status" value="1"/>
</dbReference>
<keyword evidence="3" id="KW-0210">Decarboxylase</keyword>
<evidence type="ECO:0000313" key="8">
    <source>
        <dbReference type="Proteomes" id="UP000679179"/>
    </source>
</evidence>
<evidence type="ECO:0000256" key="2">
    <source>
        <dbReference type="ARBA" id="ARBA00010671"/>
    </source>
</evidence>
<name>A0A919RXK5_9CLOT</name>
<dbReference type="PANTHER" id="PTHR43277">
    <property type="entry name" value="ARGININE DECARBOXYLASE"/>
    <property type="match status" value="1"/>
</dbReference>
<dbReference type="InterPro" id="IPR052357">
    <property type="entry name" value="Orn_Lys_Arg_decarboxylase-I"/>
</dbReference>
<dbReference type="SUPFAM" id="SSF53383">
    <property type="entry name" value="PLP-dependent transferases"/>
    <property type="match status" value="1"/>
</dbReference>
<dbReference type="CDD" id="cd00615">
    <property type="entry name" value="Orn_deC_like"/>
    <property type="match status" value="1"/>
</dbReference>
<dbReference type="GO" id="GO:0016831">
    <property type="term" value="F:carboxy-lyase activity"/>
    <property type="evidence" value="ECO:0007669"/>
    <property type="project" value="UniProtKB-KW"/>
</dbReference>
<dbReference type="InterPro" id="IPR036633">
    <property type="entry name" value="Prn/Lys/Arg_de-COase_C_sf"/>
</dbReference>
<evidence type="ECO:0000313" key="7">
    <source>
        <dbReference type="EMBL" id="GIM27611.1"/>
    </source>
</evidence>
<organism evidence="7 8">
    <name type="scientific">Clostridium polyendosporum</name>
    <dbReference type="NCBI Taxonomy" id="69208"/>
    <lineage>
        <taxon>Bacteria</taxon>
        <taxon>Bacillati</taxon>
        <taxon>Bacillota</taxon>
        <taxon>Clostridia</taxon>
        <taxon>Eubacteriales</taxon>
        <taxon>Clostridiaceae</taxon>
        <taxon>Clostridium</taxon>
    </lineage>
</organism>
<dbReference type="InterPro" id="IPR000310">
    <property type="entry name" value="Orn/Lys/Arg_deCO2ase_major_dom"/>
</dbReference>
<dbReference type="AlphaFoldDB" id="A0A919RXK5"/>
<dbReference type="InterPro" id="IPR015424">
    <property type="entry name" value="PyrdxlP-dep_Trfase"/>
</dbReference>
<evidence type="ECO:0000256" key="5">
    <source>
        <dbReference type="ARBA" id="ARBA00023239"/>
    </source>
</evidence>
<reference evidence="7" key="1">
    <citation type="submission" date="2021-03" db="EMBL/GenBank/DDBJ databases">
        <title>Taxonomic study of Clostridium polyendosporum from meadow-gley soil under rice.</title>
        <authorList>
            <person name="Kobayashi H."/>
            <person name="Tanizawa Y."/>
            <person name="Yagura M."/>
        </authorList>
    </citation>
    <scope>NUCLEOTIDE SEQUENCE</scope>
    <source>
        <strain evidence="7">JCM 30710</strain>
    </source>
</reference>
<dbReference type="Gene3D" id="3.40.640.10">
    <property type="entry name" value="Type I PLP-dependent aspartate aminotransferase-like (Major domain)"/>
    <property type="match status" value="1"/>
</dbReference>
<evidence type="ECO:0000256" key="3">
    <source>
        <dbReference type="ARBA" id="ARBA00022793"/>
    </source>
</evidence>
<dbReference type="Gene3D" id="3.90.100.10">
    <property type="entry name" value="Orn/Lys/Arg decarboxylase, C-terminal domain"/>
    <property type="match status" value="1"/>
</dbReference>
<dbReference type="PANTHER" id="PTHR43277:SF4">
    <property type="entry name" value="ARGININE DECARBOXYLASE"/>
    <property type="match status" value="1"/>
</dbReference>
<dbReference type="Proteomes" id="UP000679179">
    <property type="component" value="Unassembled WGS sequence"/>
</dbReference>
<accession>A0A919RXK5</accession>
<dbReference type="InterPro" id="IPR008286">
    <property type="entry name" value="Prn/Lys/Arg_de-COase_C"/>
</dbReference>
<sequence>MSELNQDTTPLFDAVKKYVDDMVVQFHVPGHKQGKGIEELKDYVGDKVLRMDANAMKELDYLNNPTGAILESEKLFADAFNADKAYFLVNGTTSGVQAMIMSSCNPGDEVIIPRNAHKSAIGGIILSGAIPVYVQPEISSRLAIPMGVTVDNIKKVIEEHPHAKAVFIINPTYYGAASDIKSIVEIAHKKGMAVIVDEAHGAHMGFNKDFPITAMEAGADMSAASIHKTAGSMTQSSILLLKSTIISSDRVGQILNLLYTSSASYVLMCSLDIARKQLATKGCAMLDRALELARWTRNEINKINGLYAFGKELIGTPGCYDFDETKIGVNLKDIGLTGYYVESVLRKDYNIQIELSDLYNILGIISIGDTKKSVQIIVDALANIASKANNKDALGTIIIPNNPKVVVSPRNAFYSPKKVVKLEDAVGEISGEMIMAYPPGIPIVCPGEQLSKDIIKYITILKNQNCQIQGSSDPYTNYIKVLDIK</sequence>
<evidence type="ECO:0000256" key="4">
    <source>
        <dbReference type="ARBA" id="ARBA00022898"/>
    </source>
</evidence>
<feature type="domain" description="Orn/Lys/Arg decarboxylases family 1 pyridoxal-P attachment site" evidence="6">
    <location>
        <begin position="223"/>
        <end position="237"/>
    </location>
</feature>
<comment type="cofactor">
    <cofactor evidence="1">
        <name>pyridoxal 5'-phosphate</name>
        <dbReference type="ChEBI" id="CHEBI:597326"/>
    </cofactor>
</comment>
<proteinExistence type="inferred from homology"/>
<gene>
    <name evidence="7" type="ORF">CPJCM30710_02770</name>
</gene>
<keyword evidence="4" id="KW-0663">Pyridoxal phosphate</keyword>
<keyword evidence="8" id="KW-1185">Reference proteome</keyword>
<evidence type="ECO:0000259" key="6">
    <source>
        <dbReference type="PROSITE" id="PS00703"/>
    </source>
</evidence>
<dbReference type="Pfam" id="PF03711">
    <property type="entry name" value="OKR_DC_1_C"/>
    <property type="match status" value="1"/>
</dbReference>
<dbReference type="EMBL" id="BOPZ01000002">
    <property type="protein sequence ID" value="GIM27611.1"/>
    <property type="molecule type" value="Genomic_DNA"/>
</dbReference>
<dbReference type="Pfam" id="PF01276">
    <property type="entry name" value="OKR_DC_1"/>
    <property type="match status" value="1"/>
</dbReference>
<keyword evidence="5" id="KW-0456">Lyase</keyword>
<dbReference type="SUPFAM" id="SSF55904">
    <property type="entry name" value="Ornithine decarboxylase C-terminal domain"/>
    <property type="match status" value="1"/>
</dbReference>
<dbReference type="InterPro" id="IPR015421">
    <property type="entry name" value="PyrdxlP-dep_Trfase_major"/>
</dbReference>
<protein>
    <submittedName>
        <fullName evidence="7">Arginine decarboxylase</fullName>
    </submittedName>
</protein>
<comment type="caution">
    <text evidence="7">The sequence shown here is derived from an EMBL/GenBank/DDBJ whole genome shotgun (WGS) entry which is preliminary data.</text>
</comment>
<evidence type="ECO:0000256" key="1">
    <source>
        <dbReference type="ARBA" id="ARBA00001933"/>
    </source>
</evidence>
<comment type="similarity">
    <text evidence="2">Belongs to the Orn/Lys/Arg decarboxylase class-I family.</text>
</comment>